<name>A0A6A6SEH3_9PLEO</name>
<dbReference type="Proteomes" id="UP000799753">
    <property type="component" value="Unassembled WGS sequence"/>
</dbReference>
<dbReference type="OrthoDB" id="3763466at2759"/>
<evidence type="ECO:0000313" key="1">
    <source>
        <dbReference type="EMBL" id="KAF2645261.1"/>
    </source>
</evidence>
<keyword evidence="2" id="KW-1185">Reference proteome</keyword>
<gene>
    <name evidence="1" type="ORF">P280DRAFT_545254</name>
</gene>
<reference evidence="1" key="1">
    <citation type="journal article" date="2020" name="Stud. Mycol.">
        <title>101 Dothideomycetes genomes: a test case for predicting lifestyles and emergence of pathogens.</title>
        <authorList>
            <person name="Haridas S."/>
            <person name="Albert R."/>
            <person name="Binder M."/>
            <person name="Bloem J."/>
            <person name="Labutti K."/>
            <person name="Salamov A."/>
            <person name="Andreopoulos B."/>
            <person name="Baker S."/>
            <person name="Barry K."/>
            <person name="Bills G."/>
            <person name="Bluhm B."/>
            <person name="Cannon C."/>
            <person name="Castanera R."/>
            <person name="Culley D."/>
            <person name="Daum C."/>
            <person name="Ezra D."/>
            <person name="Gonzalez J."/>
            <person name="Henrissat B."/>
            <person name="Kuo A."/>
            <person name="Liang C."/>
            <person name="Lipzen A."/>
            <person name="Lutzoni F."/>
            <person name="Magnuson J."/>
            <person name="Mondo S."/>
            <person name="Nolan M."/>
            <person name="Ohm R."/>
            <person name="Pangilinan J."/>
            <person name="Park H.-J."/>
            <person name="Ramirez L."/>
            <person name="Alfaro M."/>
            <person name="Sun H."/>
            <person name="Tritt A."/>
            <person name="Yoshinaga Y."/>
            <person name="Zwiers L.-H."/>
            <person name="Turgeon B."/>
            <person name="Goodwin S."/>
            <person name="Spatafora J."/>
            <person name="Crous P."/>
            <person name="Grigoriev I."/>
        </authorList>
    </citation>
    <scope>NUCLEOTIDE SEQUENCE</scope>
    <source>
        <strain evidence="1">CBS 473.64</strain>
    </source>
</reference>
<protein>
    <submittedName>
        <fullName evidence="1">Uncharacterized protein</fullName>
    </submittedName>
</protein>
<dbReference type="AlphaFoldDB" id="A0A6A6SEH3"/>
<organism evidence="1 2">
    <name type="scientific">Massarina eburnea CBS 473.64</name>
    <dbReference type="NCBI Taxonomy" id="1395130"/>
    <lineage>
        <taxon>Eukaryota</taxon>
        <taxon>Fungi</taxon>
        <taxon>Dikarya</taxon>
        <taxon>Ascomycota</taxon>
        <taxon>Pezizomycotina</taxon>
        <taxon>Dothideomycetes</taxon>
        <taxon>Pleosporomycetidae</taxon>
        <taxon>Pleosporales</taxon>
        <taxon>Massarineae</taxon>
        <taxon>Massarinaceae</taxon>
        <taxon>Massarina</taxon>
    </lineage>
</organism>
<evidence type="ECO:0000313" key="2">
    <source>
        <dbReference type="Proteomes" id="UP000799753"/>
    </source>
</evidence>
<sequence length="364" mass="42750">MSIFTSFSFKTGKQYVTIQAQWSMTTTRNSTLAITKLKWEENSEKMLETEGYNQPLHYLTQALRIRLPKVLRDRIYDYVLDPETCYAITQNEIMDWFTDADQMILSMHRTVAREFLEAYYSHGEYDYFDDQYVPRAVQLRCLDDYLESEDKFGLGVRSRDVALRAFHVVCCSWLPALEYPCTHSPGCSFRPLFANGQKFHEQFHLTIATVAYEGVKFDWEMILPEEWKCQQDFRISIVVVLQLEPYPNYDANLFLDPLLALCQKYHQNFDLTIVLQAKDAKQNDVIRIIEEYMPAMKPIADLFQPQGLVFKAVLALQLNCGETWLWNDIYAKWVAKESRGRWGREMWYRTLGACARTLDKEIGL</sequence>
<proteinExistence type="predicted"/>
<accession>A0A6A6SEH3</accession>
<dbReference type="EMBL" id="MU006777">
    <property type="protein sequence ID" value="KAF2645261.1"/>
    <property type="molecule type" value="Genomic_DNA"/>
</dbReference>